<dbReference type="Proteomes" id="UP000188354">
    <property type="component" value="Chromosome LG04"/>
</dbReference>
<accession>A0A4P1RMY0</accession>
<dbReference type="EMBL" id="CM007364">
    <property type="protein sequence ID" value="OIW13988.1"/>
    <property type="molecule type" value="Genomic_DNA"/>
</dbReference>
<reference evidence="2 3" key="1">
    <citation type="journal article" date="2017" name="Plant Biotechnol. J.">
        <title>A comprehensive draft genome sequence for lupin (Lupinus angustifolius), an emerging health food: insights into plant-microbe interactions and legume evolution.</title>
        <authorList>
            <person name="Hane J.K."/>
            <person name="Ming Y."/>
            <person name="Kamphuis L.G."/>
            <person name="Nelson M.N."/>
            <person name="Garg G."/>
            <person name="Atkins C.A."/>
            <person name="Bayer P.E."/>
            <person name="Bravo A."/>
            <person name="Bringans S."/>
            <person name="Cannon S."/>
            <person name="Edwards D."/>
            <person name="Foley R."/>
            <person name="Gao L.L."/>
            <person name="Harrison M.J."/>
            <person name="Huang W."/>
            <person name="Hurgobin B."/>
            <person name="Li S."/>
            <person name="Liu C.W."/>
            <person name="McGrath A."/>
            <person name="Morahan G."/>
            <person name="Murray J."/>
            <person name="Weller J."/>
            <person name="Jian J."/>
            <person name="Singh K.B."/>
        </authorList>
    </citation>
    <scope>NUCLEOTIDE SEQUENCE [LARGE SCALE GENOMIC DNA]</scope>
    <source>
        <strain evidence="3">cv. Tanjil</strain>
        <tissue evidence="2">Whole plant</tissue>
    </source>
</reference>
<feature type="compositionally biased region" description="Basic and acidic residues" evidence="1">
    <location>
        <begin position="23"/>
        <end position="32"/>
    </location>
</feature>
<protein>
    <submittedName>
        <fullName evidence="2">Uncharacterized protein</fullName>
    </submittedName>
</protein>
<gene>
    <name evidence="2" type="ORF">TanjilG_09339</name>
</gene>
<dbReference type="AlphaFoldDB" id="A0A4P1RMY0"/>
<dbReference type="Gramene" id="OIW13988">
    <property type="protein sequence ID" value="OIW13988"/>
    <property type="gene ID" value="TanjilG_09339"/>
</dbReference>
<evidence type="ECO:0000313" key="3">
    <source>
        <dbReference type="Proteomes" id="UP000188354"/>
    </source>
</evidence>
<organism evidence="2 3">
    <name type="scientific">Lupinus angustifolius</name>
    <name type="common">Narrow-leaved blue lupine</name>
    <dbReference type="NCBI Taxonomy" id="3871"/>
    <lineage>
        <taxon>Eukaryota</taxon>
        <taxon>Viridiplantae</taxon>
        <taxon>Streptophyta</taxon>
        <taxon>Embryophyta</taxon>
        <taxon>Tracheophyta</taxon>
        <taxon>Spermatophyta</taxon>
        <taxon>Magnoliopsida</taxon>
        <taxon>eudicotyledons</taxon>
        <taxon>Gunneridae</taxon>
        <taxon>Pentapetalae</taxon>
        <taxon>rosids</taxon>
        <taxon>fabids</taxon>
        <taxon>Fabales</taxon>
        <taxon>Fabaceae</taxon>
        <taxon>Papilionoideae</taxon>
        <taxon>50 kb inversion clade</taxon>
        <taxon>genistoids sensu lato</taxon>
        <taxon>core genistoids</taxon>
        <taxon>Genisteae</taxon>
        <taxon>Lupinus</taxon>
    </lineage>
</organism>
<sequence>MKLSKEFGAHWVGITLAKAQGHTPDKAQDHAPNKARQARSEWLTHASVSHSHIGKTVAPDMDNMVTVMMDILAHLTLPR</sequence>
<evidence type="ECO:0000256" key="1">
    <source>
        <dbReference type="SAM" id="MobiDB-lite"/>
    </source>
</evidence>
<name>A0A4P1RMY0_LUPAN</name>
<keyword evidence="3" id="KW-1185">Reference proteome</keyword>
<proteinExistence type="predicted"/>
<evidence type="ECO:0000313" key="2">
    <source>
        <dbReference type="EMBL" id="OIW13988.1"/>
    </source>
</evidence>
<feature type="region of interest" description="Disordered" evidence="1">
    <location>
        <begin position="18"/>
        <end position="41"/>
    </location>
</feature>